<gene>
    <name evidence="2" type="ORF">H4O21_16410</name>
</gene>
<accession>A0A839IVQ7</accession>
<sequence>MAETIINKTRFPAIYRNGPDHRQGLECNFSLIRKRFDFRSVEIGRWVTRAEQQRAAEHFYDAFCDLMLILQVPELVVSLRGTLALQYGTGGRLGVSAHYSPGQRAFALAKNAGPGSIAHEWFHALDHYLADKAFTSTDRTSFASGLWLEQGAGNQHLISHPLNHKLSHCFACIILDESGEQPSILFQRSLTVDKALGQSYYSQPEELCARAFEAFVQDASLKNNFLVKGTKASKEAEYGLYPSGQQRQRINAAFSDYFQYLGLALARTTD</sequence>
<organism evidence="2 3">
    <name type="scientific">Oceanospirillum sediminis</name>
    <dbReference type="NCBI Taxonomy" id="2760088"/>
    <lineage>
        <taxon>Bacteria</taxon>
        <taxon>Pseudomonadati</taxon>
        <taxon>Pseudomonadota</taxon>
        <taxon>Gammaproteobacteria</taxon>
        <taxon>Oceanospirillales</taxon>
        <taxon>Oceanospirillaceae</taxon>
        <taxon>Oceanospirillum</taxon>
    </lineage>
</organism>
<evidence type="ECO:0000259" key="1">
    <source>
        <dbReference type="Pfam" id="PF18796"/>
    </source>
</evidence>
<dbReference type="AlphaFoldDB" id="A0A839IVQ7"/>
<dbReference type="RefSeq" id="WP_182809954.1">
    <property type="nucleotide sequence ID" value="NZ_JACJFM010000024.1"/>
</dbReference>
<evidence type="ECO:0000313" key="3">
    <source>
        <dbReference type="Proteomes" id="UP000565262"/>
    </source>
</evidence>
<evidence type="ECO:0000313" key="2">
    <source>
        <dbReference type="EMBL" id="MBB1488186.1"/>
    </source>
</evidence>
<reference evidence="2 3" key="1">
    <citation type="submission" date="2020-08" db="EMBL/GenBank/DDBJ databases">
        <title>Oceanospirillum sp. nov. isolated from marine sediment.</title>
        <authorList>
            <person name="Ji X."/>
        </authorList>
    </citation>
    <scope>NUCLEOTIDE SEQUENCE [LARGE SCALE GENOMIC DNA]</scope>
    <source>
        <strain evidence="2 3">D5</strain>
    </source>
</reference>
<protein>
    <recommendedName>
        <fullName evidence="1">Large polyvalent protein-associated domain-containing protein</fullName>
    </recommendedName>
</protein>
<name>A0A839IVQ7_9GAMM</name>
<dbReference type="NCBIfam" id="NF041907">
    <property type="entry name" value="CLCA_X"/>
    <property type="match status" value="1"/>
</dbReference>
<dbReference type="EMBL" id="JACJFM010000024">
    <property type="protein sequence ID" value="MBB1488186.1"/>
    <property type="molecule type" value="Genomic_DNA"/>
</dbReference>
<proteinExistence type="predicted"/>
<feature type="domain" description="Large polyvalent protein-associated" evidence="1">
    <location>
        <begin position="193"/>
        <end position="264"/>
    </location>
</feature>
<dbReference type="InterPro" id="IPR041047">
    <property type="entry name" value="LPD1"/>
</dbReference>
<comment type="caution">
    <text evidence="2">The sequence shown here is derived from an EMBL/GenBank/DDBJ whole genome shotgun (WGS) entry which is preliminary data.</text>
</comment>
<keyword evidence="3" id="KW-1185">Reference proteome</keyword>
<dbReference type="Pfam" id="PF18796">
    <property type="entry name" value="LPD1"/>
    <property type="match status" value="1"/>
</dbReference>
<dbReference type="Proteomes" id="UP000565262">
    <property type="component" value="Unassembled WGS sequence"/>
</dbReference>